<evidence type="ECO:0000256" key="1">
    <source>
        <dbReference type="SAM" id="MobiDB-lite"/>
    </source>
</evidence>
<dbReference type="EMBL" id="CP063196">
    <property type="protein sequence ID" value="UOE21407.1"/>
    <property type="molecule type" value="Genomic_DNA"/>
</dbReference>
<reference evidence="2" key="1">
    <citation type="submission" date="2020-10" db="EMBL/GenBank/DDBJ databases">
        <title>De novo genome project of the cellulose decomposer Thermobifida halotolerans type strain.</title>
        <authorList>
            <person name="Nagy I."/>
            <person name="Horvath B."/>
            <person name="Kukolya J."/>
            <person name="Nagy I."/>
            <person name="Orsini M."/>
        </authorList>
    </citation>
    <scope>NUCLEOTIDE SEQUENCE</scope>
    <source>
        <strain evidence="2">DSM 44931</strain>
    </source>
</reference>
<feature type="region of interest" description="Disordered" evidence="1">
    <location>
        <begin position="492"/>
        <end position="521"/>
    </location>
</feature>
<gene>
    <name evidence="2" type="ORF">NI17_009985</name>
</gene>
<proteinExistence type="predicted"/>
<feature type="compositionally biased region" description="Low complexity" evidence="1">
    <location>
        <begin position="492"/>
        <end position="507"/>
    </location>
</feature>
<sequence>MGSGGSHKHTTYATAPTADAVLDAGTGGGVVASGQAAGEDDLAAAVEAIDMVNGVLSEGPAAYAVDHPTSDLEDWYAAVSEAVAHADTSLILAEESGAPADAVAAVRAQLKQASSAALASLTAEELQQLAAAHGFQHAGLVGLNHQPGQPHALAHWLDPVYPGDSVSKAKIQAKALERYHALCAGQDVPGVTLADADPPAGSGGTWQADPAQFSALNTHFNIQVAAYHALALGDTEGRADVLADLVATGNRISTATVPGADADAVAASQGAAQGQLDEIINALPVGSAIPDKALDQAQQAGLITAQQRTVLDRAAALLLVREGVPAELKETTAELAEQRLQQLADLESSYTALHPFLGDGDGLVLPSHLHPVKDPDTLTQVAAFAQAAQVYTQAESDIAVWDHTTPGGSWAALTSVPINDVGSGYFTPKFEAWAVGKNTGALKQVAAELGLHNAEAANKALAKKFIAAHWDPHLDKNTIQAQVDAKAAQAAQTGQAAASQSAAVPASTNPPPAAKPSSSRTGFLGKHAALVQALKQHGAAASALPPRLDPAVVNEHDFGKGVAAHGLGGMHSKSLHTGPDGGQWLFKPDQSAQGARAHGEAAASAIYDAAGIPAVPVYTATVDGKKGVVQPMVKGAKPLSGDVKSWSQADVDALVRTHVAAWVMGDHDGHVDNILKTPSGGLIPIDAGQAFKYYGQDTLSLKYAPNPTPAAYQKAYQAALSHHLAKGVRIRPAAAHPVIKKIESIPDAQWRAMLRSTAYEGAQRGTGVHWVATMRKRAAHQHTIPESAVTPAQIAEAFLDHAVERKNTLRETFADFFTSELELAGAAALKYGA</sequence>
<dbReference type="Proteomes" id="UP000265719">
    <property type="component" value="Chromosome"/>
</dbReference>
<evidence type="ECO:0000313" key="3">
    <source>
        <dbReference type="Proteomes" id="UP000265719"/>
    </source>
</evidence>
<dbReference type="KEGG" id="thao:NI17_009985"/>
<dbReference type="AlphaFoldDB" id="A0AA97M5W1"/>
<name>A0AA97M5W1_9ACTN</name>
<protein>
    <submittedName>
        <fullName evidence="2">Uncharacterized protein</fullName>
    </submittedName>
</protein>
<dbReference type="RefSeq" id="WP_068693727.1">
    <property type="nucleotide sequence ID" value="NZ_CP063196.1"/>
</dbReference>
<keyword evidence="3" id="KW-1185">Reference proteome</keyword>
<accession>A0AA97M5W1</accession>
<evidence type="ECO:0000313" key="2">
    <source>
        <dbReference type="EMBL" id="UOE21407.1"/>
    </source>
</evidence>
<organism evidence="2 3">
    <name type="scientific">Thermobifida halotolerans</name>
    <dbReference type="NCBI Taxonomy" id="483545"/>
    <lineage>
        <taxon>Bacteria</taxon>
        <taxon>Bacillati</taxon>
        <taxon>Actinomycetota</taxon>
        <taxon>Actinomycetes</taxon>
        <taxon>Streptosporangiales</taxon>
        <taxon>Nocardiopsidaceae</taxon>
        <taxon>Thermobifida</taxon>
    </lineage>
</organism>
<feature type="region of interest" description="Disordered" evidence="1">
    <location>
        <begin position="569"/>
        <end position="595"/>
    </location>
</feature>